<dbReference type="InterPro" id="IPR033403">
    <property type="entry name" value="DUF5110"/>
</dbReference>
<dbReference type="SUPFAM" id="SSF46689">
    <property type="entry name" value="Homeodomain-like"/>
    <property type="match status" value="2"/>
</dbReference>
<feature type="domain" description="HTH araC/xylS-type" evidence="6">
    <location>
        <begin position="781"/>
        <end position="877"/>
    </location>
</feature>
<dbReference type="InterPro" id="IPR017853">
    <property type="entry name" value="GH"/>
</dbReference>
<dbReference type="CDD" id="cd14752">
    <property type="entry name" value="GH31_N"/>
    <property type="match status" value="1"/>
</dbReference>
<evidence type="ECO:0000256" key="1">
    <source>
        <dbReference type="ARBA" id="ARBA00007806"/>
    </source>
</evidence>
<dbReference type="SUPFAM" id="SSF51011">
    <property type="entry name" value="Glycosyl hydrolase domain"/>
    <property type="match status" value="1"/>
</dbReference>
<dbReference type="PRINTS" id="PR00032">
    <property type="entry name" value="HTHARAC"/>
</dbReference>
<proteinExistence type="inferred from homology"/>
<keyword evidence="2" id="KW-0805">Transcription regulation</keyword>
<dbReference type="Gene3D" id="2.60.40.1180">
    <property type="entry name" value="Golgi alpha-mannosidase II"/>
    <property type="match status" value="2"/>
</dbReference>
<dbReference type="Proteomes" id="UP000282311">
    <property type="component" value="Unassembled WGS sequence"/>
</dbReference>
<sequence>MQDLVYLRAMRLYAIRNRNEEGNASSMDNPHILLPIANRSYLRIDPLSHGTFRIRTSHTADIKEPPLVRYGIIHPTLSTTYTMEQNDTSIMIHTDHSSLRVDKDSGKLALFNRRGDLLTCHAENVQNPASIPGFEVHFLLSGDEMMYGLGDETREHIQHRGHAADMKVDAVSRHAPVPFLMSSKGWGLLVNTTWRHRIDIAHTFADRLFISGQDGDLDYFLFVGDDYAELLDCYTEVAGRPLMMPIWAYGLTFACHSYTNAREMIDDALNFRRDGIPCDVIGLERGWMEEDNDGKIPFPFRWDQNRFRVSSSSNYTAPFIDTLHNHGFKMSLWLNCSYDVSLEDEHSFYAQIRQFVEVGVSSFKMVVPESSFQHPTGIWGNQMSDTEIRNLFPLLLSKQMHQGFQKQTGRRSMNYIAVGYAGLQQYAATWAGNSQGESTLISVLNHGLTGHTNTTSDMDVSSPEGIHFGFLQAWSLVNSSGFWCHPSILKNDLLLTFRHYAKLRYSLIPYIYSAAHTAARTGMPIVRAMPLIFPEDPLSNQLLNQYMFGDSFLVAAFTKQVYLPNGEWIDYWTGEKHAGLKWLTPAVPFPAGGPLYVRAGVIIPTWTAGECIEEKQKEIIGLHFYPHGESNYTLLEDDGTTYSYLQQEIAETKIRCLANSTSLRAEIGLRTGRYDGMPSRRIYDVQFHLEARPFKVTVNGFSLTETSDIDKASFSNRDYWFFDRTAWTARLFVEEGAINPTSISIEIIYDLTDRRFMNQPETGNRTIAATAIVKLHHPLVKKIVDLMEAQDGHHWSLQDAAERLHVNASHLGRVFKKEMGVSFPQYILKKRMEHAKKLLQGGNSVSETTYTLGFKDISHFIRVFRKYYGVTPGEIKN</sequence>
<protein>
    <submittedName>
        <fullName evidence="7">Helix-turn-helix domain-containing protein</fullName>
    </submittedName>
</protein>
<comment type="similarity">
    <text evidence="1 5">Belongs to the glycosyl hydrolase 31 family.</text>
</comment>
<dbReference type="Pfam" id="PF21365">
    <property type="entry name" value="Glyco_hydro_31_3rd"/>
    <property type="match status" value="1"/>
</dbReference>
<evidence type="ECO:0000313" key="8">
    <source>
        <dbReference type="Proteomes" id="UP000282311"/>
    </source>
</evidence>
<dbReference type="RefSeq" id="WP_120746169.1">
    <property type="nucleotide sequence ID" value="NZ_RBAH01000003.1"/>
</dbReference>
<evidence type="ECO:0000256" key="2">
    <source>
        <dbReference type="ARBA" id="ARBA00023015"/>
    </source>
</evidence>
<organism evidence="7 8">
    <name type="scientific">Paenibacillus ginsengarvi</name>
    <dbReference type="NCBI Taxonomy" id="400777"/>
    <lineage>
        <taxon>Bacteria</taxon>
        <taxon>Bacillati</taxon>
        <taxon>Bacillota</taxon>
        <taxon>Bacilli</taxon>
        <taxon>Bacillales</taxon>
        <taxon>Paenibacillaceae</taxon>
        <taxon>Paenibacillus</taxon>
    </lineage>
</organism>
<keyword evidence="5" id="KW-0378">Hydrolase</keyword>
<dbReference type="InterPro" id="IPR051816">
    <property type="entry name" value="Glycosyl_Hydrolase_31"/>
</dbReference>
<keyword evidence="3" id="KW-0238">DNA-binding</keyword>
<dbReference type="GO" id="GO:0004553">
    <property type="term" value="F:hydrolase activity, hydrolyzing O-glycosyl compounds"/>
    <property type="evidence" value="ECO:0007669"/>
    <property type="project" value="InterPro"/>
</dbReference>
<dbReference type="GO" id="GO:0003700">
    <property type="term" value="F:DNA-binding transcription factor activity"/>
    <property type="evidence" value="ECO:0007669"/>
    <property type="project" value="InterPro"/>
</dbReference>
<evidence type="ECO:0000256" key="4">
    <source>
        <dbReference type="ARBA" id="ARBA00023163"/>
    </source>
</evidence>
<dbReference type="SMART" id="SM00342">
    <property type="entry name" value="HTH_ARAC"/>
    <property type="match status" value="1"/>
</dbReference>
<dbReference type="GO" id="GO:0043565">
    <property type="term" value="F:sequence-specific DNA binding"/>
    <property type="evidence" value="ECO:0007669"/>
    <property type="project" value="InterPro"/>
</dbReference>
<dbReference type="Pfam" id="PF01055">
    <property type="entry name" value="Glyco_hydro_31_2nd"/>
    <property type="match status" value="2"/>
</dbReference>
<dbReference type="Gene3D" id="2.60.40.1760">
    <property type="entry name" value="glycosyl hydrolase (family 31)"/>
    <property type="match status" value="1"/>
</dbReference>
<dbReference type="EMBL" id="RBAH01000003">
    <property type="protein sequence ID" value="RKN85800.1"/>
    <property type="molecule type" value="Genomic_DNA"/>
</dbReference>
<dbReference type="GO" id="GO:0005975">
    <property type="term" value="P:carbohydrate metabolic process"/>
    <property type="evidence" value="ECO:0007669"/>
    <property type="project" value="InterPro"/>
</dbReference>
<accession>A0A3B0CLG1</accession>
<dbReference type="Gene3D" id="3.20.20.80">
    <property type="entry name" value="Glycosidases"/>
    <property type="match status" value="1"/>
</dbReference>
<dbReference type="Gene3D" id="1.10.10.60">
    <property type="entry name" value="Homeodomain-like"/>
    <property type="match status" value="2"/>
</dbReference>
<dbReference type="SUPFAM" id="SSF51445">
    <property type="entry name" value="(Trans)glycosidases"/>
    <property type="match status" value="1"/>
</dbReference>
<dbReference type="AlphaFoldDB" id="A0A3B0CLG1"/>
<dbReference type="InterPro" id="IPR018062">
    <property type="entry name" value="HTH_AraC-typ_CS"/>
</dbReference>
<comment type="caution">
    <text evidence="7">The sequence shown here is derived from an EMBL/GenBank/DDBJ whole genome shotgun (WGS) entry which is preliminary data.</text>
</comment>
<gene>
    <name evidence="7" type="ORF">D7M11_05545</name>
</gene>
<dbReference type="InterPro" id="IPR020449">
    <property type="entry name" value="Tscrpt_reg_AraC-type_HTH"/>
</dbReference>
<dbReference type="InterPro" id="IPR048395">
    <property type="entry name" value="Glyco_hydro_31_C"/>
</dbReference>
<evidence type="ECO:0000256" key="5">
    <source>
        <dbReference type="RuleBase" id="RU361185"/>
    </source>
</evidence>
<dbReference type="GO" id="GO:0030246">
    <property type="term" value="F:carbohydrate binding"/>
    <property type="evidence" value="ECO:0007669"/>
    <property type="project" value="InterPro"/>
</dbReference>
<dbReference type="InterPro" id="IPR000322">
    <property type="entry name" value="Glyco_hydro_31_TIM"/>
</dbReference>
<dbReference type="InterPro" id="IPR009057">
    <property type="entry name" value="Homeodomain-like_sf"/>
</dbReference>
<dbReference type="PROSITE" id="PS00041">
    <property type="entry name" value="HTH_ARAC_FAMILY_1"/>
    <property type="match status" value="1"/>
</dbReference>
<evidence type="ECO:0000313" key="7">
    <source>
        <dbReference type="EMBL" id="RKN85800.1"/>
    </source>
</evidence>
<keyword evidence="5" id="KW-0326">Glycosidase</keyword>
<dbReference type="SUPFAM" id="SSF74650">
    <property type="entry name" value="Galactose mutarotase-like"/>
    <property type="match status" value="1"/>
</dbReference>
<dbReference type="InterPro" id="IPR018060">
    <property type="entry name" value="HTH_AraC"/>
</dbReference>
<dbReference type="PANTHER" id="PTHR43863:SF2">
    <property type="entry name" value="MALTASE-GLUCOAMYLASE"/>
    <property type="match status" value="1"/>
</dbReference>
<name>A0A3B0CLG1_9BACL</name>
<dbReference type="PANTHER" id="PTHR43863">
    <property type="entry name" value="HYDROLASE, PUTATIVE (AFU_ORTHOLOGUE AFUA_1G03140)-RELATED"/>
    <property type="match status" value="1"/>
</dbReference>
<keyword evidence="8" id="KW-1185">Reference proteome</keyword>
<evidence type="ECO:0000256" key="3">
    <source>
        <dbReference type="ARBA" id="ARBA00023125"/>
    </source>
</evidence>
<dbReference type="Pfam" id="PF12833">
    <property type="entry name" value="HTH_18"/>
    <property type="match status" value="1"/>
</dbReference>
<reference evidence="7 8" key="1">
    <citation type="journal article" date="2007" name="Int. J. Syst. Evol. Microbiol.">
        <title>Paenibacillus ginsengarvi sp. nov., isolated from soil from ginseng cultivation.</title>
        <authorList>
            <person name="Yoon M.H."/>
            <person name="Ten L.N."/>
            <person name="Im W.T."/>
        </authorList>
    </citation>
    <scope>NUCLEOTIDE SEQUENCE [LARGE SCALE GENOMIC DNA]</scope>
    <source>
        <strain evidence="7 8">KCTC 13059</strain>
    </source>
</reference>
<dbReference type="InterPro" id="IPR013780">
    <property type="entry name" value="Glyco_hydro_b"/>
</dbReference>
<evidence type="ECO:0000259" key="6">
    <source>
        <dbReference type="PROSITE" id="PS01124"/>
    </source>
</evidence>
<dbReference type="Pfam" id="PF17137">
    <property type="entry name" value="DUF5110"/>
    <property type="match status" value="1"/>
</dbReference>
<keyword evidence="4" id="KW-0804">Transcription</keyword>
<dbReference type="Pfam" id="PF13802">
    <property type="entry name" value="Gal_mutarotas_2"/>
    <property type="match status" value="1"/>
</dbReference>
<dbReference type="InterPro" id="IPR025887">
    <property type="entry name" value="Glyco_hydro_31_N_dom"/>
</dbReference>
<dbReference type="InterPro" id="IPR011013">
    <property type="entry name" value="Gal_mutarotase_sf_dom"/>
</dbReference>
<dbReference type="PROSITE" id="PS01124">
    <property type="entry name" value="HTH_ARAC_FAMILY_2"/>
    <property type="match status" value="1"/>
</dbReference>